<dbReference type="GO" id="GO:0042301">
    <property type="term" value="F:phosphate ion binding"/>
    <property type="evidence" value="ECO:0007669"/>
    <property type="project" value="InterPro"/>
</dbReference>
<dbReference type="EMBL" id="AP025739">
    <property type="protein sequence ID" value="BDI28571.1"/>
    <property type="molecule type" value="Genomic_DNA"/>
</dbReference>
<dbReference type="InterPro" id="IPR005673">
    <property type="entry name" value="ABC_phos-bd_PstS"/>
</dbReference>
<dbReference type="InterPro" id="IPR024370">
    <property type="entry name" value="PBP_domain"/>
</dbReference>
<keyword evidence="7" id="KW-1185">Reference proteome</keyword>
<sequence>MVPAAAVALGLLSAGCGDNGQKDNASAPASTGAQTASSSAGGALNGAGATFPAPLYQKWFQEYQAKNGVQINYQAIGSGGGIKGITAKSVDFGASDAPMNDEELAKAPGILHVPTVAGAVAMAYNVPGVPTGIHLTGDVIADIFLGKITKWNDARITVLNPGKNFPALTIAPVHRADGSGTTNIFTTYLSQVSPTFKAGPGAGKSVKWTAGVAGKGNAGVGALVQQTQGAIGYLELAYAIQNKIAFADVQNAKGAFITPSVESTTAAAAGVTLPDDFRAVITNTDDPKGYPITGFTFLLVYKNSKPDVKKFLQWALTDGQKDAPTLIYAPLPDSVQKKALAEVDTIQ</sequence>
<dbReference type="CDD" id="cd13565">
    <property type="entry name" value="PBP2_PstS"/>
    <property type="match status" value="1"/>
</dbReference>
<dbReference type="Proteomes" id="UP000287394">
    <property type="component" value="Chromosome"/>
</dbReference>
<dbReference type="NCBIfam" id="TIGR00975">
    <property type="entry name" value="3a0107s03"/>
    <property type="match status" value="1"/>
</dbReference>
<evidence type="ECO:0000256" key="4">
    <source>
        <dbReference type="PIRNR" id="PIRNR002756"/>
    </source>
</evidence>
<dbReference type="PIRSF" id="PIRSF002756">
    <property type="entry name" value="PstS"/>
    <property type="match status" value="1"/>
</dbReference>
<dbReference type="SUPFAM" id="SSF53850">
    <property type="entry name" value="Periplasmic binding protein-like II"/>
    <property type="match status" value="1"/>
</dbReference>
<evidence type="ECO:0000256" key="3">
    <source>
        <dbReference type="ARBA" id="ARBA00022592"/>
    </source>
</evidence>
<evidence type="ECO:0000259" key="5">
    <source>
        <dbReference type="Pfam" id="PF12849"/>
    </source>
</evidence>
<comment type="similarity">
    <text evidence="1 4">Belongs to the PstS family.</text>
</comment>
<evidence type="ECO:0000313" key="7">
    <source>
        <dbReference type="Proteomes" id="UP000287394"/>
    </source>
</evidence>
<dbReference type="AlphaFoldDB" id="A0A402D3B7"/>
<dbReference type="Gene3D" id="3.40.190.10">
    <property type="entry name" value="Periplasmic binding protein-like II"/>
    <property type="match status" value="2"/>
</dbReference>
<dbReference type="InterPro" id="IPR050962">
    <property type="entry name" value="Phosphate-bind_PstS"/>
</dbReference>
<proteinExistence type="inferred from homology"/>
<feature type="domain" description="PBP" evidence="5">
    <location>
        <begin position="34"/>
        <end position="318"/>
    </location>
</feature>
<accession>A0A402D3B7</accession>
<dbReference type="PANTHER" id="PTHR42996">
    <property type="entry name" value="PHOSPHATE-BINDING PROTEIN PSTS"/>
    <property type="match status" value="1"/>
</dbReference>
<evidence type="ECO:0000256" key="2">
    <source>
        <dbReference type="ARBA" id="ARBA00022448"/>
    </source>
</evidence>
<dbReference type="Pfam" id="PF12849">
    <property type="entry name" value="PBP_like_2"/>
    <property type="match status" value="1"/>
</dbReference>
<name>A0A402D3B7_9BACT</name>
<protein>
    <recommendedName>
        <fullName evidence="4">Phosphate-binding protein</fullName>
    </recommendedName>
</protein>
<keyword evidence="2 4" id="KW-0813">Transport</keyword>
<gene>
    <name evidence="6" type="ORF">CCAX7_006220</name>
</gene>
<evidence type="ECO:0000313" key="6">
    <source>
        <dbReference type="EMBL" id="BDI28571.1"/>
    </source>
</evidence>
<dbReference type="FunCoup" id="A0A402D3B7">
    <property type="interactions" value="299"/>
</dbReference>
<dbReference type="GO" id="GO:0035435">
    <property type="term" value="P:phosphate ion transmembrane transport"/>
    <property type="evidence" value="ECO:0007669"/>
    <property type="project" value="InterPro"/>
</dbReference>
<dbReference type="PANTHER" id="PTHR42996:SF1">
    <property type="entry name" value="PHOSPHATE-BINDING PROTEIN PSTS"/>
    <property type="match status" value="1"/>
</dbReference>
<dbReference type="KEGG" id="ccot:CCAX7_006220"/>
<evidence type="ECO:0000256" key="1">
    <source>
        <dbReference type="ARBA" id="ARBA00008725"/>
    </source>
</evidence>
<organism evidence="6 7">
    <name type="scientific">Capsulimonas corticalis</name>
    <dbReference type="NCBI Taxonomy" id="2219043"/>
    <lineage>
        <taxon>Bacteria</taxon>
        <taxon>Bacillati</taxon>
        <taxon>Armatimonadota</taxon>
        <taxon>Armatimonadia</taxon>
        <taxon>Capsulimonadales</taxon>
        <taxon>Capsulimonadaceae</taxon>
        <taxon>Capsulimonas</taxon>
    </lineage>
</organism>
<reference evidence="6 7" key="1">
    <citation type="journal article" date="2019" name="Int. J. Syst. Evol. Microbiol.">
        <title>Capsulimonas corticalis gen. nov., sp. nov., an aerobic capsulated bacterium, of a novel bacterial order, Capsulimonadales ord. nov., of the class Armatimonadia of the phylum Armatimonadetes.</title>
        <authorList>
            <person name="Li J."/>
            <person name="Kudo C."/>
            <person name="Tonouchi A."/>
        </authorList>
    </citation>
    <scope>NUCLEOTIDE SEQUENCE [LARGE SCALE GENOMIC DNA]</scope>
    <source>
        <strain evidence="6 7">AX-7</strain>
    </source>
</reference>
<keyword evidence="3 4" id="KW-0592">Phosphate transport</keyword>
<dbReference type="GO" id="GO:0043190">
    <property type="term" value="C:ATP-binding cassette (ABC) transporter complex"/>
    <property type="evidence" value="ECO:0007669"/>
    <property type="project" value="InterPro"/>
</dbReference>